<evidence type="ECO:0000259" key="1">
    <source>
        <dbReference type="PROSITE" id="PS51708"/>
    </source>
</evidence>
<sequence length="316" mass="34459">MAKPPLPEGPPPRPVKSSAVRLGKKMSLEDAFRRVALNCLAQIEANEPGVLLGDVESLHQMRVGLRRLRAALDLFQDLLAPGPALQAELDWLAGQLGAARDWDVLAGSTLRLLERDRDWGGLPALREAALRRAGALHEEVAAALRAPRYARLMAELGGWLDGQRWRRQGSGSAAGRSAALLDAPARTGLQPLLEHAQRRLRKRARKAAQAGGEDAAARHLLRIAAKKARYAAEFFHDLLPGKRVERYVGALSALQDRLGALNDMAVADGLLSEFSDEPGLGEHGIYARGYLAALSGREVRKLRQPLKRLGRLRAIQ</sequence>
<dbReference type="STRING" id="1035707.SAMN05216552_10174"/>
<dbReference type="Pfam" id="PF05235">
    <property type="entry name" value="CHAD"/>
    <property type="match status" value="1"/>
</dbReference>
<dbReference type="PROSITE" id="PS51708">
    <property type="entry name" value="CHAD"/>
    <property type="match status" value="1"/>
</dbReference>
<gene>
    <name evidence="2" type="ORF">SAMN05216552_10174</name>
</gene>
<organism evidence="2 3">
    <name type="scientific">Pseudoduganella namucuonensis</name>
    <dbReference type="NCBI Taxonomy" id="1035707"/>
    <lineage>
        <taxon>Bacteria</taxon>
        <taxon>Pseudomonadati</taxon>
        <taxon>Pseudomonadota</taxon>
        <taxon>Betaproteobacteria</taxon>
        <taxon>Burkholderiales</taxon>
        <taxon>Oxalobacteraceae</taxon>
        <taxon>Telluria group</taxon>
        <taxon>Pseudoduganella</taxon>
    </lineage>
</organism>
<feature type="domain" description="CHAD" evidence="1">
    <location>
        <begin position="25"/>
        <end position="316"/>
    </location>
</feature>
<dbReference type="PANTHER" id="PTHR39339:SF1">
    <property type="entry name" value="CHAD DOMAIN-CONTAINING PROTEIN"/>
    <property type="match status" value="1"/>
</dbReference>
<accession>A0A1I7KHF4</accession>
<evidence type="ECO:0000313" key="3">
    <source>
        <dbReference type="Proteomes" id="UP000199391"/>
    </source>
</evidence>
<dbReference type="RefSeq" id="WP_093556935.1">
    <property type="nucleotide sequence ID" value="NZ_FPBO01000017.1"/>
</dbReference>
<dbReference type="AlphaFoldDB" id="A0A1I7KHF4"/>
<dbReference type="InterPro" id="IPR007899">
    <property type="entry name" value="CHAD_dom"/>
</dbReference>
<name>A0A1I7KHF4_9BURK</name>
<dbReference type="OrthoDB" id="3034217at2"/>
<dbReference type="PANTHER" id="PTHR39339">
    <property type="entry name" value="SLR1444 PROTEIN"/>
    <property type="match status" value="1"/>
</dbReference>
<evidence type="ECO:0000313" key="2">
    <source>
        <dbReference type="EMBL" id="SFU96863.1"/>
    </source>
</evidence>
<dbReference type="InterPro" id="IPR038186">
    <property type="entry name" value="CHAD_dom_sf"/>
</dbReference>
<dbReference type="SMART" id="SM00880">
    <property type="entry name" value="CHAD"/>
    <property type="match status" value="1"/>
</dbReference>
<dbReference type="Gene3D" id="1.40.20.10">
    <property type="entry name" value="CHAD domain"/>
    <property type="match status" value="1"/>
</dbReference>
<dbReference type="EMBL" id="FPBO01000017">
    <property type="protein sequence ID" value="SFU96863.1"/>
    <property type="molecule type" value="Genomic_DNA"/>
</dbReference>
<protein>
    <submittedName>
        <fullName evidence="2">CHAD domain-containing protein</fullName>
    </submittedName>
</protein>
<dbReference type="Proteomes" id="UP000199391">
    <property type="component" value="Unassembled WGS sequence"/>
</dbReference>
<reference evidence="3" key="1">
    <citation type="submission" date="2016-10" db="EMBL/GenBank/DDBJ databases">
        <authorList>
            <person name="Varghese N."/>
            <person name="Submissions S."/>
        </authorList>
    </citation>
    <scope>NUCLEOTIDE SEQUENCE [LARGE SCALE GENOMIC DNA]</scope>
    <source>
        <strain evidence="3">CGMCC 1.11014</strain>
    </source>
</reference>
<proteinExistence type="predicted"/>
<keyword evidence="3" id="KW-1185">Reference proteome</keyword>